<accession>A0A0E0MKL6</accession>
<evidence type="ECO:0000313" key="1">
    <source>
        <dbReference type="EnsemblPlants" id="OPUNC12G05560.1"/>
    </source>
</evidence>
<keyword evidence="2" id="KW-1185">Reference proteome</keyword>
<dbReference type="Gene3D" id="3.80.10.10">
    <property type="entry name" value="Ribonuclease Inhibitor"/>
    <property type="match status" value="1"/>
</dbReference>
<dbReference type="Gramene" id="OPUNC12G05560.1">
    <property type="protein sequence ID" value="OPUNC12G05560.1"/>
    <property type="gene ID" value="OPUNC12G05560"/>
</dbReference>
<dbReference type="Proteomes" id="UP000026962">
    <property type="component" value="Chromosome 12"/>
</dbReference>
<dbReference type="EnsemblPlants" id="OPUNC12G05560.1">
    <property type="protein sequence ID" value="OPUNC12G05560.1"/>
    <property type="gene ID" value="OPUNC12G05560"/>
</dbReference>
<dbReference type="InterPro" id="IPR032675">
    <property type="entry name" value="LRR_dom_sf"/>
</dbReference>
<name>A0A0E0MKL6_ORYPU</name>
<proteinExistence type="predicted"/>
<organism evidence="1">
    <name type="scientific">Oryza punctata</name>
    <name type="common">Red rice</name>
    <dbReference type="NCBI Taxonomy" id="4537"/>
    <lineage>
        <taxon>Eukaryota</taxon>
        <taxon>Viridiplantae</taxon>
        <taxon>Streptophyta</taxon>
        <taxon>Embryophyta</taxon>
        <taxon>Tracheophyta</taxon>
        <taxon>Spermatophyta</taxon>
        <taxon>Magnoliopsida</taxon>
        <taxon>Liliopsida</taxon>
        <taxon>Poales</taxon>
        <taxon>Poaceae</taxon>
        <taxon>BOP clade</taxon>
        <taxon>Oryzoideae</taxon>
        <taxon>Oryzeae</taxon>
        <taxon>Oryzinae</taxon>
        <taxon>Oryza</taxon>
    </lineage>
</organism>
<dbReference type="AlphaFoldDB" id="A0A0E0MKL6"/>
<reference evidence="1" key="2">
    <citation type="submission" date="2018-05" db="EMBL/GenBank/DDBJ databases">
        <title>OpunRS2 (Oryza punctata Reference Sequence Version 2).</title>
        <authorList>
            <person name="Zhang J."/>
            <person name="Kudrna D."/>
            <person name="Lee S."/>
            <person name="Talag J."/>
            <person name="Welchert J."/>
            <person name="Wing R.A."/>
        </authorList>
    </citation>
    <scope>NUCLEOTIDE SEQUENCE [LARGE SCALE GENOMIC DNA]</scope>
</reference>
<dbReference type="HOGENOM" id="CLU_1974120_0_0_1"/>
<evidence type="ECO:0000313" key="2">
    <source>
        <dbReference type="Proteomes" id="UP000026962"/>
    </source>
</evidence>
<protein>
    <submittedName>
        <fullName evidence="1">Uncharacterized protein</fullName>
    </submittedName>
</protein>
<sequence>MWIAAGLISQTTGECARIADVDGSKKLKTTVRHLSVAGIDGFPVDAIKSLSQFKNLRTIIIEDCNDIQDDTAREVEKVIESLKALRVVQSNVFSRSRFPGKEANLKHLRYSEGFCDADENMDGVQSV</sequence>
<reference evidence="1" key="1">
    <citation type="submission" date="2015-04" db="UniProtKB">
        <authorList>
            <consortium name="EnsemblPlants"/>
        </authorList>
    </citation>
    <scope>IDENTIFICATION</scope>
</reference>